<sequence length="217" mass="23688">MTMAPQQQVTNEEFLEQLTRLFESSSKAHSVFVSHKKISKDASLAEPTIVVRATDGRGGSSASSNRTKFTTHIQASKLNAFQDQYSAILRASTAAFLRKRDKAKERRVDKLLKEKRKRMEEVLHSLPVTSTTTTANNAKSKQVETNGDGKATNAAGTAGGVKKTTPNVLKVTSIGAKRGAGRRKRQQAQHKAKQLRREQKRIAATTTAAQASTQKVG</sequence>
<dbReference type="EMBL" id="KZ819603">
    <property type="protein sequence ID" value="PWN36313.1"/>
    <property type="molecule type" value="Genomic_DNA"/>
</dbReference>
<dbReference type="InterPro" id="IPR003210">
    <property type="entry name" value="Signal_recog_particle_SRP14"/>
</dbReference>
<dbReference type="RefSeq" id="XP_025356615.1">
    <property type="nucleotide sequence ID" value="XM_025502498.1"/>
</dbReference>
<dbReference type="GO" id="GO:0005786">
    <property type="term" value="C:signal recognition particle, endoplasmic reticulum targeting"/>
    <property type="evidence" value="ECO:0007669"/>
    <property type="project" value="UniProtKB-UniRule"/>
</dbReference>
<dbReference type="OrthoDB" id="19209at2759"/>
<comment type="subunit">
    <text evidence="7">Component of a fungal signal recognition particle (SRP) complex that consists of a 7SL RNA molecule (scR1) and at least six protein subunits: SRP72, SRP68, SRP54, SEC65, SRP21 and SRP14.</text>
</comment>
<keyword evidence="10" id="KW-1185">Reference proteome</keyword>
<dbReference type="GeneID" id="37024279"/>
<evidence type="ECO:0000256" key="8">
    <source>
        <dbReference type="SAM" id="MobiDB-lite"/>
    </source>
</evidence>
<reference evidence="9 10" key="1">
    <citation type="journal article" date="2018" name="Mol. Biol. Evol.">
        <title>Broad Genomic Sampling Reveals a Smut Pathogenic Ancestry of the Fungal Clade Ustilaginomycotina.</title>
        <authorList>
            <person name="Kijpornyongpan T."/>
            <person name="Mondo S.J."/>
            <person name="Barry K."/>
            <person name="Sandor L."/>
            <person name="Lee J."/>
            <person name="Lipzen A."/>
            <person name="Pangilinan J."/>
            <person name="LaButti K."/>
            <person name="Hainaut M."/>
            <person name="Henrissat B."/>
            <person name="Grigoriev I.V."/>
            <person name="Spatafora J.W."/>
            <person name="Aime M.C."/>
        </authorList>
    </citation>
    <scope>NUCLEOTIDE SEQUENCE [LARGE SCALE GENOMIC DNA]</scope>
    <source>
        <strain evidence="9 10">MCA 3882</strain>
    </source>
</reference>
<dbReference type="GO" id="GO:0006614">
    <property type="term" value="P:SRP-dependent cotranslational protein targeting to membrane"/>
    <property type="evidence" value="ECO:0007669"/>
    <property type="project" value="UniProtKB-UniRule"/>
</dbReference>
<keyword evidence="5 7" id="KW-0733">Signal recognition particle</keyword>
<dbReference type="SUPFAM" id="SSF54762">
    <property type="entry name" value="Signal recognition particle alu RNA binding heterodimer, SRP9/14"/>
    <property type="match status" value="1"/>
</dbReference>
<dbReference type="STRING" id="1280837.A0A316VJ39"/>
<dbReference type="AlphaFoldDB" id="A0A316VJ39"/>
<feature type="compositionally biased region" description="Low complexity" evidence="8">
    <location>
        <begin position="132"/>
        <end position="165"/>
    </location>
</feature>
<evidence type="ECO:0000256" key="6">
    <source>
        <dbReference type="ARBA" id="ARBA00023274"/>
    </source>
</evidence>
<evidence type="ECO:0000256" key="5">
    <source>
        <dbReference type="ARBA" id="ARBA00023135"/>
    </source>
</evidence>
<dbReference type="PANTHER" id="PTHR12013">
    <property type="entry name" value="SIGNAL RECOGNITION PARTICLE 14 KD PROTEIN"/>
    <property type="match status" value="1"/>
</dbReference>
<gene>
    <name evidence="9" type="ORF">FA14DRAFT_54052</name>
</gene>
<dbReference type="InParanoid" id="A0A316VJ39"/>
<evidence type="ECO:0000256" key="3">
    <source>
        <dbReference type="ARBA" id="ARBA00022490"/>
    </source>
</evidence>
<evidence type="ECO:0000256" key="7">
    <source>
        <dbReference type="RuleBase" id="RU368100"/>
    </source>
</evidence>
<evidence type="ECO:0000313" key="10">
    <source>
        <dbReference type="Proteomes" id="UP000245771"/>
    </source>
</evidence>
<keyword evidence="3 7" id="KW-0963">Cytoplasm</keyword>
<feature type="compositionally biased region" description="Basic residues" evidence="8">
    <location>
        <begin position="179"/>
        <end position="194"/>
    </location>
</feature>
<dbReference type="Pfam" id="PF02290">
    <property type="entry name" value="SRP14"/>
    <property type="match status" value="1"/>
</dbReference>
<evidence type="ECO:0000256" key="4">
    <source>
        <dbReference type="ARBA" id="ARBA00022884"/>
    </source>
</evidence>
<dbReference type="InterPro" id="IPR009018">
    <property type="entry name" value="Signal_recog_particle_SRP9/14"/>
</dbReference>
<comment type="subcellular location">
    <subcellularLocation>
        <location evidence="1 7">Cytoplasm</location>
    </subcellularLocation>
</comment>
<comment type="similarity">
    <text evidence="2 7">Belongs to the SRP14 family.</text>
</comment>
<protein>
    <recommendedName>
        <fullName evidence="7">Signal recognition particle subunit SRP14</fullName>
    </recommendedName>
    <alternativeName>
        <fullName evidence="7">Signal recognition particle 14 kDa protein</fullName>
    </alternativeName>
</protein>
<comment type="function">
    <text evidence="7">Component of the signal recognition particle (SRP) complex, a ribonucleoprotein complex that mediates the cotranslational targeting of secretory and membrane proteins to the endoplasmic reticulum (ER).</text>
</comment>
<dbReference type="GO" id="GO:0008312">
    <property type="term" value="F:7S RNA binding"/>
    <property type="evidence" value="ECO:0007669"/>
    <property type="project" value="UniProtKB-UniRule"/>
</dbReference>
<organism evidence="9 10">
    <name type="scientific">Meira miltonrushii</name>
    <dbReference type="NCBI Taxonomy" id="1280837"/>
    <lineage>
        <taxon>Eukaryota</taxon>
        <taxon>Fungi</taxon>
        <taxon>Dikarya</taxon>
        <taxon>Basidiomycota</taxon>
        <taxon>Ustilaginomycotina</taxon>
        <taxon>Exobasidiomycetes</taxon>
        <taxon>Exobasidiales</taxon>
        <taxon>Brachybasidiaceae</taxon>
        <taxon>Meira</taxon>
    </lineage>
</organism>
<dbReference type="GO" id="GO:0030942">
    <property type="term" value="F:endoplasmic reticulum signal peptide binding"/>
    <property type="evidence" value="ECO:0007669"/>
    <property type="project" value="UniProtKB-UniRule"/>
</dbReference>
<proteinExistence type="inferred from homology"/>
<name>A0A316VJ39_9BASI</name>
<accession>A0A316VJ39</accession>
<dbReference type="Gene3D" id="3.30.720.10">
    <property type="entry name" value="Signal recognition particle alu RNA binding heterodimer, srp9/1"/>
    <property type="match status" value="1"/>
</dbReference>
<feature type="region of interest" description="Disordered" evidence="8">
    <location>
        <begin position="132"/>
        <end position="217"/>
    </location>
</feature>
<keyword evidence="6 7" id="KW-0687">Ribonucleoprotein</keyword>
<keyword evidence="4 7" id="KW-0694">RNA-binding</keyword>
<evidence type="ECO:0000256" key="1">
    <source>
        <dbReference type="ARBA" id="ARBA00004496"/>
    </source>
</evidence>
<evidence type="ECO:0000256" key="2">
    <source>
        <dbReference type="ARBA" id="ARBA00010349"/>
    </source>
</evidence>
<feature type="compositionally biased region" description="Low complexity" evidence="8">
    <location>
        <begin position="203"/>
        <end position="217"/>
    </location>
</feature>
<dbReference type="Proteomes" id="UP000245771">
    <property type="component" value="Unassembled WGS sequence"/>
</dbReference>
<evidence type="ECO:0000313" key="9">
    <source>
        <dbReference type="EMBL" id="PWN36313.1"/>
    </source>
</evidence>